<sequence>MDISVILPTARDDYAIIGMPNTHIFSPLIESLNKQIFRDFELVIVDSLFDSRDTSPFDEAIFPIKHIPPKPSHWIEVGMPHSANNINTGLLHAEGELIVKIDDCQKLAHIDHLSRIWDSYNKGFIPLQTFVFYYIDKPARYSKTFERDIFKLGEYSDSEKRHRHAHWS</sequence>
<name>X0TB50_9ZZZZ</name>
<dbReference type="AlphaFoldDB" id="X0TB50"/>
<dbReference type="SUPFAM" id="SSF53448">
    <property type="entry name" value="Nucleotide-diphospho-sugar transferases"/>
    <property type="match status" value="1"/>
</dbReference>
<evidence type="ECO:0000313" key="1">
    <source>
        <dbReference type="EMBL" id="GAF85412.1"/>
    </source>
</evidence>
<proteinExistence type="predicted"/>
<organism evidence="1">
    <name type="scientific">marine sediment metagenome</name>
    <dbReference type="NCBI Taxonomy" id="412755"/>
    <lineage>
        <taxon>unclassified sequences</taxon>
        <taxon>metagenomes</taxon>
        <taxon>ecological metagenomes</taxon>
    </lineage>
</organism>
<dbReference type="EMBL" id="BARS01002465">
    <property type="protein sequence ID" value="GAF85412.1"/>
    <property type="molecule type" value="Genomic_DNA"/>
</dbReference>
<comment type="caution">
    <text evidence="1">The sequence shown here is derived from an EMBL/GenBank/DDBJ whole genome shotgun (WGS) entry which is preliminary data.</text>
</comment>
<accession>X0TB50</accession>
<protein>
    <recommendedName>
        <fullName evidence="2">Glycosyltransferase 2-like domain-containing protein</fullName>
    </recommendedName>
</protein>
<dbReference type="CDD" id="cd00761">
    <property type="entry name" value="Glyco_tranf_GTA_type"/>
    <property type="match status" value="1"/>
</dbReference>
<feature type="non-terminal residue" evidence="1">
    <location>
        <position position="168"/>
    </location>
</feature>
<reference evidence="1" key="1">
    <citation type="journal article" date="2014" name="Front. Microbiol.">
        <title>High frequency of phylogenetically diverse reductive dehalogenase-homologous genes in deep subseafloor sedimentary metagenomes.</title>
        <authorList>
            <person name="Kawai M."/>
            <person name="Futagami T."/>
            <person name="Toyoda A."/>
            <person name="Takaki Y."/>
            <person name="Nishi S."/>
            <person name="Hori S."/>
            <person name="Arai W."/>
            <person name="Tsubouchi T."/>
            <person name="Morono Y."/>
            <person name="Uchiyama I."/>
            <person name="Ito T."/>
            <person name="Fujiyama A."/>
            <person name="Inagaki F."/>
            <person name="Takami H."/>
        </authorList>
    </citation>
    <scope>NUCLEOTIDE SEQUENCE</scope>
    <source>
        <strain evidence="1">Expedition CK06-06</strain>
    </source>
</reference>
<evidence type="ECO:0008006" key="2">
    <source>
        <dbReference type="Google" id="ProtNLM"/>
    </source>
</evidence>
<gene>
    <name evidence="1" type="ORF">S01H1_04690</name>
</gene>
<dbReference type="InterPro" id="IPR029044">
    <property type="entry name" value="Nucleotide-diphossugar_trans"/>
</dbReference>